<proteinExistence type="inferred from homology"/>
<gene>
    <name evidence="9" type="ORF">QRX60_13990</name>
</gene>
<keyword evidence="5 8" id="KW-1133">Transmembrane helix</keyword>
<dbReference type="GO" id="GO:0016758">
    <property type="term" value="F:hexosyltransferase activity"/>
    <property type="evidence" value="ECO:0007669"/>
    <property type="project" value="InterPro"/>
</dbReference>
<dbReference type="Proteomes" id="UP001239397">
    <property type="component" value="Chromosome"/>
</dbReference>
<accession>A0A9Y2NR38</accession>
<evidence type="ECO:0000256" key="6">
    <source>
        <dbReference type="ARBA" id="ARBA00023136"/>
    </source>
</evidence>
<comment type="subcellular location">
    <subcellularLocation>
        <location evidence="1">Cell membrane</location>
        <topology evidence="1">Multi-pass membrane protein</topology>
    </subcellularLocation>
</comment>
<dbReference type="InterPro" id="IPR018584">
    <property type="entry name" value="GT87"/>
</dbReference>
<feature type="transmembrane region" description="Helical" evidence="8">
    <location>
        <begin position="263"/>
        <end position="282"/>
    </location>
</feature>
<keyword evidence="6 8" id="KW-0472">Membrane</keyword>
<evidence type="ECO:0000313" key="9">
    <source>
        <dbReference type="EMBL" id="WIY07350.1"/>
    </source>
</evidence>
<dbReference type="EMBL" id="CP127295">
    <property type="protein sequence ID" value="WIY07350.1"/>
    <property type="molecule type" value="Genomic_DNA"/>
</dbReference>
<evidence type="ECO:0000256" key="7">
    <source>
        <dbReference type="ARBA" id="ARBA00024033"/>
    </source>
</evidence>
<keyword evidence="10" id="KW-1185">Reference proteome</keyword>
<feature type="transmembrane region" description="Helical" evidence="8">
    <location>
        <begin position="53"/>
        <end position="78"/>
    </location>
</feature>
<evidence type="ECO:0000256" key="2">
    <source>
        <dbReference type="ARBA" id="ARBA00022475"/>
    </source>
</evidence>
<evidence type="ECO:0000256" key="1">
    <source>
        <dbReference type="ARBA" id="ARBA00004651"/>
    </source>
</evidence>
<feature type="transmembrane region" description="Helical" evidence="8">
    <location>
        <begin position="224"/>
        <end position="243"/>
    </location>
</feature>
<comment type="similarity">
    <text evidence="7">Belongs to the glycosyltransferase 87 family.</text>
</comment>
<evidence type="ECO:0000256" key="3">
    <source>
        <dbReference type="ARBA" id="ARBA00022679"/>
    </source>
</evidence>
<dbReference type="AlphaFoldDB" id="A0A9Y2NR38"/>
<name>A0A9Y2NR38_9PSEU</name>
<reference evidence="9 10" key="1">
    <citation type="submission" date="2023-06" db="EMBL/GenBank/DDBJ databases">
        <authorList>
            <person name="Oyuntsetseg B."/>
            <person name="Kim S.B."/>
        </authorList>
    </citation>
    <scope>NUCLEOTIDE SEQUENCE [LARGE SCALE GENOMIC DNA]</scope>
    <source>
        <strain evidence="9 10">4-36</strain>
    </source>
</reference>
<dbReference type="KEGG" id="amog:QRX60_13990"/>
<feature type="transmembrane region" description="Helical" evidence="8">
    <location>
        <begin position="178"/>
        <end position="194"/>
    </location>
</feature>
<dbReference type="GO" id="GO:0005886">
    <property type="term" value="C:plasma membrane"/>
    <property type="evidence" value="ECO:0007669"/>
    <property type="project" value="UniProtKB-SubCell"/>
</dbReference>
<keyword evidence="3" id="KW-0808">Transferase</keyword>
<evidence type="ECO:0000256" key="4">
    <source>
        <dbReference type="ARBA" id="ARBA00022692"/>
    </source>
</evidence>
<sequence>MGYARDRGRAAATAGLAALALPMQPVLMTFTAGQVNLLLLLLVLLDLAGRNRWWTGAGVGLAAGIKLAPAIFVVYLLLTRRFRAAAVAVATFGATVLAGFVALPRDSAAFWSANLADPARITGDRNAMPSENQSIRGALARLLGIADVPGAVWIPVGVAIALAALWIAVRAHRRNRELLSLGVVGVAMVLVTPWTWTHYWVWFIPFLVMAACAAFRARTWWPAALPAVAYLLLLPWRVGTGRADIPLVGLVLLPENHSPLVRAPAHALYVALALALLAISAFRPAWFDPATPADSAPAGGGSPGSRRHA</sequence>
<evidence type="ECO:0000256" key="8">
    <source>
        <dbReference type="SAM" id="Phobius"/>
    </source>
</evidence>
<dbReference type="Pfam" id="PF09594">
    <property type="entry name" value="GT87"/>
    <property type="match status" value="1"/>
</dbReference>
<keyword evidence="2" id="KW-1003">Cell membrane</keyword>
<protein>
    <submittedName>
        <fullName evidence="9">Glycosyltransferase 87 family protein</fullName>
    </submittedName>
</protein>
<organism evidence="9 10">
    <name type="scientific">Amycolatopsis mongoliensis</name>
    <dbReference type="NCBI Taxonomy" id="715475"/>
    <lineage>
        <taxon>Bacteria</taxon>
        <taxon>Bacillati</taxon>
        <taxon>Actinomycetota</taxon>
        <taxon>Actinomycetes</taxon>
        <taxon>Pseudonocardiales</taxon>
        <taxon>Pseudonocardiaceae</taxon>
        <taxon>Amycolatopsis</taxon>
    </lineage>
</organism>
<evidence type="ECO:0000256" key="5">
    <source>
        <dbReference type="ARBA" id="ARBA00022989"/>
    </source>
</evidence>
<feature type="transmembrane region" description="Helical" evidence="8">
    <location>
        <begin position="85"/>
        <end position="103"/>
    </location>
</feature>
<keyword evidence="4 8" id="KW-0812">Transmembrane</keyword>
<evidence type="ECO:0000313" key="10">
    <source>
        <dbReference type="Proteomes" id="UP001239397"/>
    </source>
</evidence>
<feature type="transmembrane region" description="Helical" evidence="8">
    <location>
        <begin position="150"/>
        <end position="169"/>
    </location>
</feature>